<evidence type="ECO:0000313" key="1">
    <source>
        <dbReference type="EMBL" id="KAF0022484.1"/>
    </source>
</evidence>
<dbReference type="AlphaFoldDB" id="A0A6A4RVE8"/>
<evidence type="ECO:0008006" key="3">
    <source>
        <dbReference type="Google" id="ProtNLM"/>
    </source>
</evidence>
<name>A0A6A4RVE8_SCOMX</name>
<evidence type="ECO:0000313" key="2">
    <source>
        <dbReference type="Proteomes" id="UP000438429"/>
    </source>
</evidence>
<organism evidence="1 2">
    <name type="scientific">Scophthalmus maximus</name>
    <name type="common">Turbot</name>
    <name type="synonym">Psetta maxima</name>
    <dbReference type="NCBI Taxonomy" id="52904"/>
    <lineage>
        <taxon>Eukaryota</taxon>
        <taxon>Metazoa</taxon>
        <taxon>Chordata</taxon>
        <taxon>Craniata</taxon>
        <taxon>Vertebrata</taxon>
        <taxon>Euteleostomi</taxon>
        <taxon>Actinopterygii</taxon>
        <taxon>Neopterygii</taxon>
        <taxon>Teleostei</taxon>
        <taxon>Neoteleostei</taxon>
        <taxon>Acanthomorphata</taxon>
        <taxon>Carangaria</taxon>
        <taxon>Pleuronectiformes</taxon>
        <taxon>Pleuronectoidei</taxon>
        <taxon>Scophthalmidae</taxon>
        <taxon>Scophthalmus</taxon>
    </lineage>
</organism>
<dbReference type="PANTHER" id="PTHR45913:SF21">
    <property type="entry name" value="DUF4371 DOMAIN-CONTAINING PROTEIN"/>
    <property type="match status" value="1"/>
</dbReference>
<protein>
    <recommendedName>
        <fullName evidence="3">DUF4371 domain-containing protein</fullName>
    </recommendedName>
</protein>
<sequence length="204" mass="22665">MPTQLFPTLLVCVELTTSVIRSRCLLHRFKTVATAKRHDVERHFSSCHNTFNASYSPGSSLEVEEACELKAALGKQQSFFTRSMKKSQAAMEASFRAAYFLTKSKKTFSEGDVLKGAMTVITNALFKDEKNGPEVIAALSDVQFGASTIAGRVSTMSEDLTVQLDRDLSTCRWFSIQCDETVDTISTVQLIMFVQMVFDDISTN</sequence>
<proteinExistence type="predicted"/>
<dbReference type="Proteomes" id="UP000438429">
    <property type="component" value="Unassembled WGS sequence"/>
</dbReference>
<comment type="caution">
    <text evidence="1">The sequence shown here is derived from an EMBL/GenBank/DDBJ whole genome shotgun (WGS) entry which is preliminary data.</text>
</comment>
<gene>
    <name evidence="1" type="ORF">F2P81_025297</name>
</gene>
<reference evidence="1 2" key="1">
    <citation type="submission" date="2019-06" db="EMBL/GenBank/DDBJ databases">
        <title>Draft genomes of female and male turbot (Scophthalmus maximus).</title>
        <authorList>
            <person name="Xu H."/>
            <person name="Xu X.-W."/>
            <person name="Shao C."/>
            <person name="Chen S."/>
        </authorList>
    </citation>
    <scope>NUCLEOTIDE SEQUENCE [LARGE SCALE GENOMIC DNA]</scope>
    <source>
        <strain evidence="1">Ysfricsl-2016a</strain>
        <tissue evidence="1">Blood</tissue>
    </source>
</reference>
<accession>A0A6A4RVE8</accession>
<dbReference type="EMBL" id="VEVO01000026">
    <property type="protein sequence ID" value="KAF0022484.1"/>
    <property type="molecule type" value="Genomic_DNA"/>
</dbReference>
<dbReference type="PANTHER" id="PTHR45913">
    <property type="entry name" value="EPM2A-INTERACTING PROTEIN 1"/>
    <property type="match status" value="1"/>
</dbReference>